<sequence length="379" mass="42245">MQIVQARGREIPVMTRNKRYTPERARAEALFNKPAAAAKPRILEDAPKAAITSGLATRSAAVKHASTNETEHDKVFRLVREGRFEEAARIAARLINADNDEGFFVYSGTPEFNKAIAWHRRMITDGEPHANVHIITSERAQILLLNNDGNRRVKALNLAKIMRDIAEGRFEVNGESIIICKDGTVNDGQHRSFGVLLTGKSIETVVSYGVTKQSMRTVDIGDKRQAKDRLAIAGVNDYVRLSAIASFAFETYFDRSPTPSEVDDYFHENRNQIEEAASAAGTPVKGAGPSVCGVAALHLLSLGFISNDINDFFRRVRNGEDMKRGNPALILHKALFNSEHKLKLSRESWLRAFVHHFISWKAGGKLREVVFNKDIRKVA</sequence>
<comment type="caution">
    <text evidence="1">The sequence shown here is derived from an EMBL/GenBank/DDBJ whole genome shotgun (WGS) entry which is preliminary data.</text>
</comment>
<name>A0A643EZH9_9HYPH</name>
<dbReference type="EMBL" id="VZPE01000006">
    <property type="protein sequence ID" value="KAB0570617.1"/>
    <property type="molecule type" value="Genomic_DNA"/>
</dbReference>
<reference evidence="1" key="1">
    <citation type="submission" date="2019-09" db="EMBL/GenBank/DDBJ databases">
        <title>Draft genome sequences of 48 bacterial type strains from the CCUG.</title>
        <authorList>
            <person name="Tunovic T."/>
            <person name="Pineiro-Iglesias B."/>
            <person name="Unosson C."/>
            <person name="Inganas E."/>
            <person name="Ohlen M."/>
            <person name="Cardew S."/>
            <person name="Jensie-Markopoulos S."/>
            <person name="Salva-Serra F."/>
            <person name="Jaen-Luchoro D."/>
            <person name="Karlsson R."/>
            <person name="Svensson-Stadler L."/>
            <person name="Chun J."/>
            <person name="Moore E."/>
        </authorList>
    </citation>
    <scope>NUCLEOTIDE SEQUENCE</scope>
    <source>
        <strain evidence="1">CCUG 50899</strain>
    </source>
</reference>
<gene>
    <name evidence="1" type="ORF">F7Q93_15385</name>
</gene>
<organism evidence="1">
    <name type="scientific">Brucella pituitosa</name>
    <dbReference type="NCBI Taxonomy" id="571256"/>
    <lineage>
        <taxon>Bacteria</taxon>
        <taxon>Pseudomonadati</taxon>
        <taxon>Pseudomonadota</taxon>
        <taxon>Alphaproteobacteria</taxon>
        <taxon>Hyphomicrobiales</taxon>
        <taxon>Brucellaceae</taxon>
        <taxon>Brucella/Ochrobactrum group</taxon>
        <taxon>Brucella</taxon>
    </lineage>
</organism>
<dbReference type="RefSeq" id="WP_128094033.1">
    <property type="nucleotide sequence ID" value="NZ_PYSY02000002.1"/>
</dbReference>
<accession>A0A643EZH9</accession>
<dbReference type="AlphaFoldDB" id="A0A643EZH9"/>
<proteinExistence type="predicted"/>
<protein>
    <submittedName>
        <fullName evidence="1">Uncharacterized protein</fullName>
    </submittedName>
</protein>
<evidence type="ECO:0000313" key="1">
    <source>
        <dbReference type="EMBL" id="KAB0570617.1"/>
    </source>
</evidence>